<evidence type="ECO:0000313" key="1">
    <source>
        <dbReference type="EMBL" id="SFP04203.1"/>
    </source>
</evidence>
<dbReference type="RefSeq" id="WP_092010544.1">
    <property type="nucleotide sequence ID" value="NZ_FOXH01000001.1"/>
</dbReference>
<name>A0A1I5M3Z2_9BACT</name>
<dbReference type="AlphaFoldDB" id="A0A1I5M3Z2"/>
<dbReference type="OrthoDB" id="2079904at2"/>
<dbReference type="Proteomes" id="UP000199306">
    <property type="component" value="Unassembled WGS sequence"/>
</dbReference>
<accession>A0A1I5M3Z2</accession>
<protein>
    <recommendedName>
        <fullName evidence="3">Ricin B lectin domain-containing protein</fullName>
    </recommendedName>
</protein>
<evidence type="ECO:0008006" key="3">
    <source>
        <dbReference type="Google" id="ProtNLM"/>
    </source>
</evidence>
<reference evidence="1 2" key="1">
    <citation type="submission" date="2016-10" db="EMBL/GenBank/DDBJ databases">
        <authorList>
            <person name="de Groot N.N."/>
        </authorList>
    </citation>
    <scope>NUCLEOTIDE SEQUENCE [LARGE SCALE GENOMIC DNA]</scope>
    <source>
        <strain evidence="2">E92,LMG 26720,CCM 7988</strain>
    </source>
</reference>
<dbReference type="EMBL" id="FOXH01000001">
    <property type="protein sequence ID" value="SFP04203.1"/>
    <property type="molecule type" value="Genomic_DNA"/>
</dbReference>
<keyword evidence="2" id="KW-1185">Reference proteome</keyword>
<gene>
    <name evidence="1" type="ORF">SAMN04515674_101115</name>
</gene>
<dbReference type="STRING" id="1079859.SAMN04515674_101115"/>
<evidence type="ECO:0000313" key="2">
    <source>
        <dbReference type="Proteomes" id="UP000199306"/>
    </source>
</evidence>
<sequence length="121" mass="13600">MSTVPSYGSLQNNSNGEYRCNHATQLESSYSSPNCLINFQLQSDGTYGIKNVGNNQYYQCKITTMVDTITGTCQKWRLLYISGNQYYVQNVSNNEFMTSHASQLSSSAGPNEIWNIVERSN</sequence>
<organism evidence="1 2">
    <name type="scientific">Pseudarcicella hirudinis</name>
    <dbReference type="NCBI Taxonomy" id="1079859"/>
    <lineage>
        <taxon>Bacteria</taxon>
        <taxon>Pseudomonadati</taxon>
        <taxon>Bacteroidota</taxon>
        <taxon>Cytophagia</taxon>
        <taxon>Cytophagales</taxon>
        <taxon>Flectobacillaceae</taxon>
        <taxon>Pseudarcicella</taxon>
    </lineage>
</organism>
<dbReference type="InterPro" id="IPR035992">
    <property type="entry name" value="Ricin_B-like_lectins"/>
</dbReference>
<proteinExistence type="predicted"/>
<dbReference type="SUPFAM" id="SSF50370">
    <property type="entry name" value="Ricin B-like lectins"/>
    <property type="match status" value="1"/>
</dbReference>